<dbReference type="GO" id="GO:0003774">
    <property type="term" value="F:cytoskeletal motor activity"/>
    <property type="evidence" value="ECO:0007669"/>
    <property type="project" value="InterPro"/>
</dbReference>
<keyword evidence="6" id="KW-1185">Reference proteome</keyword>
<protein>
    <recommendedName>
        <fullName evidence="4">Flagellar hook-basal body complex protein FliE</fullName>
    </recommendedName>
</protein>
<comment type="similarity">
    <text evidence="2 4">Belongs to the FliE family.</text>
</comment>
<keyword evidence="5" id="KW-0966">Cell projection</keyword>
<keyword evidence="3 4" id="KW-0975">Bacterial flagellum</keyword>
<dbReference type="EMBL" id="JAEKJA010000034">
    <property type="protein sequence ID" value="MBJ3778679.1"/>
    <property type="molecule type" value="Genomic_DNA"/>
</dbReference>
<gene>
    <name evidence="4" type="primary">fliE</name>
    <name evidence="5" type="ORF">JCR33_23465</name>
</gene>
<keyword evidence="5" id="KW-0969">Cilium</keyword>
<dbReference type="HAMAP" id="MF_00724">
    <property type="entry name" value="FliE"/>
    <property type="match status" value="1"/>
</dbReference>
<dbReference type="Pfam" id="PF02049">
    <property type="entry name" value="FliE"/>
    <property type="match status" value="1"/>
</dbReference>
<accession>A0A934MP09</accession>
<dbReference type="RefSeq" id="WP_198884583.1">
    <property type="nucleotide sequence ID" value="NZ_JAEKJA010000034.1"/>
</dbReference>
<dbReference type="Proteomes" id="UP000609531">
    <property type="component" value="Unassembled WGS sequence"/>
</dbReference>
<dbReference type="PANTHER" id="PTHR34653">
    <property type="match status" value="1"/>
</dbReference>
<dbReference type="GO" id="GO:0005198">
    <property type="term" value="F:structural molecule activity"/>
    <property type="evidence" value="ECO:0007669"/>
    <property type="project" value="InterPro"/>
</dbReference>
<organism evidence="5 6">
    <name type="scientific">Acuticoccus mangrovi</name>
    <dbReference type="NCBI Taxonomy" id="2796142"/>
    <lineage>
        <taxon>Bacteria</taxon>
        <taxon>Pseudomonadati</taxon>
        <taxon>Pseudomonadota</taxon>
        <taxon>Alphaproteobacteria</taxon>
        <taxon>Hyphomicrobiales</taxon>
        <taxon>Amorphaceae</taxon>
        <taxon>Acuticoccus</taxon>
    </lineage>
</organism>
<dbReference type="GO" id="GO:0009425">
    <property type="term" value="C:bacterial-type flagellum basal body"/>
    <property type="evidence" value="ECO:0007669"/>
    <property type="project" value="UniProtKB-SubCell"/>
</dbReference>
<dbReference type="AlphaFoldDB" id="A0A934MP09"/>
<keyword evidence="5" id="KW-0282">Flagellum</keyword>
<evidence type="ECO:0000313" key="5">
    <source>
        <dbReference type="EMBL" id="MBJ3778679.1"/>
    </source>
</evidence>
<proteinExistence type="inferred from homology"/>
<dbReference type="InterPro" id="IPR001624">
    <property type="entry name" value="FliE"/>
</dbReference>
<evidence type="ECO:0000256" key="3">
    <source>
        <dbReference type="ARBA" id="ARBA00023143"/>
    </source>
</evidence>
<comment type="caution">
    <text evidence="5">The sequence shown here is derived from an EMBL/GenBank/DDBJ whole genome shotgun (WGS) entry which is preliminary data.</text>
</comment>
<dbReference type="GO" id="GO:0071973">
    <property type="term" value="P:bacterial-type flagellum-dependent cell motility"/>
    <property type="evidence" value="ECO:0007669"/>
    <property type="project" value="InterPro"/>
</dbReference>
<evidence type="ECO:0000256" key="1">
    <source>
        <dbReference type="ARBA" id="ARBA00004117"/>
    </source>
</evidence>
<dbReference type="PANTHER" id="PTHR34653:SF1">
    <property type="entry name" value="FLAGELLAR HOOK-BASAL BODY COMPLEX PROTEIN FLIE"/>
    <property type="match status" value="1"/>
</dbReference>
<name>A0A934MP09_9HYPH</name>
<evidence type="ECO:0000313" key="6">
    <source>
        <dbReference type="Proteomes" id="UP000609531"/>
    </source>
</evidence>
<evidence type="ECO:0000256" key="2">
    <source>
        <dbReference type="ARBA" id="ARBA00009272"/>
    </source>
</evidence>
<reference evidence="5" key="1">
    <citation type="submission" date="2020-12" db="EMBL/GenBank/DDBJ databases">
        <title>Bacterial taxonomy.</title>
        <authorList>
            <person name="Pan X."/>
        </authorList>
    </citation>
    <scope>NUCLEOTIDE SEQUENCE</scope>
    <source>
        <strain evidence="5">B2012</strain>
    </source>
</reference>
<sequence>MMSVTGITGADAARTMNVNTSAAAANVDDSFQAMFAKVSAAARDTLRTGEAASIAGVSGDTSVQNVVRAMMTAEQQLRAAIAVRDRVVAAYQEVSRMQI</sequence>
<evidence type="ECO:0000256" key="4">
    <source>
        <dbReference type="HAMAP-Rule" id="MF_00724"/>
    </source>
</evidence>
<comment type="subcellular location">
    <subcellularLocation>
        <location evidence="1 4">Bacterial flagellum basal body</location>
    </subcellularLocation>
</comment>